<name>A0A7K1S6E7_9BACT</name>
<dbReference type="AlphaFoldDB" id="A0A7K1S6E7"/>
<keyword evidence="2" id="KW-1185">Reference proteome</keyword>
<reference evidence="1 2" key="1">
    <citation type="submission" date="2019-12" db="EMBL/GenBank/DDBJ databases">
        <title>Spirosoma sp. HMF4905 genome sequencing and assembly.</title>
        <authorList>
            <person name="Kang H."/>
            <person name="Cha I."/>
            <person name="Kim H."/>
            <person name="Joh K."/>
        </authorList>
    </citation>
    <scope>NUCLEOTIDE SEQUENCE [LARGE SCALE GENOMIC DNA]</scope>
    <source>
        <strain evidence="1 2">HMF4905</strain>
    </source>
</reference>
<gene>
    <name evidence="1" type="ORF">GO755_04165</name>
</gene>
<dbReference type="RefSeq" id="WP_157583394.1">
    <property type="nucleotide sequence ID" value="NZ_WPIN01000002.1"/>
</dbReference>
<dbReference type="EMBL" id="WPIN01000002">
    <property type="protein sequence ID" value="MVM29216.1"/>
    <property type="molecule type" value="Genomic_DNA"/>
</dbReference>
<evidence type="ECO:0000313" key="1">
    <source>
        <dbReference type="EMBL" id="MVM29216.1"/>
    </source>
</evidence>
<organism evidence="1 2">
    <name type="scientific">Spirosoma arboris</name>
    <dbReference type="NCBI Taxonomy" id="2682092"/>
    <lineage>
        <taxon>Bacteria</taxon>
        <taxon>Pseudomonadati</taxon>
        <taxon>Bacteroidota</taxon>
        <taxon>Cytophagia</taxon>
        <taxon>Cytophagales</taxon>
        <taxon>Cytophagaceae</taxon>
        <taxon>Spirosoma</taxon>
    </lineage>
</organism>
<dbReference type="GO" id="GO:0008237">
    <property type="term" value="F:metallopeptidase activity"/>
    <property type="evidence" value="ECO:0007669"/>
    <property type="project" value="InterPro"/>
</dbReference>
<sequence>MRAPSVQFRPAVDVHLLRGQSFQILSDPPTDPSGPFFTQLLEVDESALNQHPNSKYDFYFSFDATKAADLGIHISNPSTNPRKPNCLITLDATEPADKNNRIRNFYLFVRSEDSDDSSKQETAIRIHIHNSISEVWIAPNPLTIYQGLYYRATLYARFDDNSVAMAGNTIHTGNRGSISTYNISPLIDVTWTSDLIRPGENTIRPAGFSGTHTISAEITYNGITHTATAQVIISDLLTSTTPLRAELVSTGLSPGFSKLDEAVNVLFLADGFTADQDYAFKVLILDYVADLVNKKITSPFNLLRGAINYWMVFVPSRESGATSFGELIVNEALTPVGTTYLEGYPVPSIVDPESNSVLDWGIRNLLYNVGLPILQTGNATYQEIGNLWKATTLLSSAQVDQLTDSRTELIDLWLTLSQRRLPEPRDTALGVTINDYTAAFTDHNYDLINLDSTRTQRDYLDDFFAGLRDPDGNLIGTTFIHSPSSTPDPTLPRGKDWDNIIIITTSKRGRAQNLDGYMFANIGDESTERLHGDFGTIRVAMEPPDIPIKLPLDAKGTITHELCHSFGLGDEYGESPPFNSYLNKPVNASLVADWPFAQYSGSGADLDIFSNVQTKDDLLVPVSDGTQRIQPYHIKWRYHRIQTCATVTALSVNANTLLLIVKTGQAAPFATGNTVFLRKRKKNEKLYTLSDFGSTIRLSVILDPDPVPPAFIDICDIESIDLATDTLRIKTRVGFPPVDAFQDIRLESGKTALVHVGQKITIQEAPAIGSIYTAIRNPPNKVQYALSPLVTIANVDPVNHQITITIPADFPDFLKTLTPNDDVLVYRPIDMPEGSRSADYPHAELIAQPVLNYLLANPYPFNANSTSDHNELIDKTSNSRIPGQLVPCCSSRKPEIIGLYSGGVSYHGGIYHPAAKCMMRNEMDGDKFVELCAVCRYTLINQIDPTKFTEFDTDYMARNIYPD</sequence>
<proteinExistence type="predicted"/>
<dbReference type="Proteomes" id="UP000436006">
    <property type="component" value="Unassembled WGS sequence"/>
</dbReference>
<accession>A0A7K1S6E7</accession>
<protein>
    <submittedName>
        <fullName evidence="1">Uncharacterized protein</fullName>
    </submittedName>
</protein>
<evidence type="ECO:0000313" key="2">
    <source>
        <dbReference type="Proteomes" id="UP000436006"/>
    </source>
</evidence>
<comment type="caution">
    <text evidence="1">The sequence shown here is derived from an EMBL/GenBank/DDBJ whole genome shotgun (WGS) entry which is preliminary data.</text>
</comment>
<dbReference type="Gene3D" id="3.40.390.10">
    <property type="entry name" value="Collagenase (Catalytic Domain)"/>
    <property type="match status" value="2"/>
</dbReference>
<dbReference type="InterPro" id="IPR024079">
    <property type="entry name" value="MetalloPept_cat_dom_sf"/>
</dbReference>